<protein>
    <submittedName>
        <fullName evidence="1">(rape) hypothetical protein</fullName>
    </submittedName>
</protein>
<organism evidence="1">
    <name type="scientific">Brassica napus</name>
    <name type="common">Rape</name>
    <dbReference type="NCBI Taxonomy" id="3708"/>
    <lineage>
        <taxon>Eukaryota</taxon>
        <taxon>Viridiplantae</taxon>
        <taxon>Streptophyta</taxon>
        <taxon>Embryophyta</taxon>
        <taxon>Tracheophyta</taxon>
        <taxon>Spermatophyta</taxon>
        <taxon>Magnoliopsida</taxon>
        <taxon>eudicotyledons</taxon>
        <taxon>Gunneridae</taxon>
        <taxon>Pentapetalae</taxon>
        <taxon>rosids</taxon>
        <taxon>malvids</taxon>
        <taxon>Brassicales</taxon>
        <taxon>Brassicaceae</taxon>
        <taxon>Brassiceae</taxon>
        <taxon>Brassica</taxon>
    </lineage>
</organism>
<reference evidence="1" key="1">
    <citation type="submission" date="2021-01" db="EMBL/GenBank/DDBJ databases">
        <authorList>
            <consortium name="Genoscope - CEA"/>
            <person name="William W."/>
        </authorList>
    </citation>
    <scope>NUCLEOTIDE SEQUENCE</scope>
</reference>
<dbReference type="AlphaFoldDB" id="A0A816IAE4"/>
<evidence type="ECO:0000313" key="1">
    <source>
        <dbReference type="EMBL" id="CAF1699628.1"/>
    </source>
</evidence>
<accession>A0A816IAE4</accession>
<gene>
    <name evidence="1" type="ORF">DARMORV10_C03P20050.1</name>
</gene>
<proteinExistence type="predicted"/>
<dbReference type="Proteomes" id="UP001295469">
    <property type="component" value="Chromosome C03"/>
</dbReference>
<sequence>MLSWFHVMICGLRHITDFTTPKPSTRPRRYFSRIATIDVGSLSELTTTVGN</sequence>
<name>A0A816IAE4_BRANA</name>
<dbReference type="EMBL" id="HG994367">
    <property type="protein sequence ID" value="CAF1699628.1"/>
    <property type="molecule type" value="Genomic_DNA"/>
</dbReference>